<sequence>MKTSDLLEQRAAIVDRMNAAHTADDGAAFDTAETELRALDGKIERAKKIEQAERTEAGTVLSGDPKLSGELHKRFSLVRAMAMQAGIGGHDFGFEREVQPELLKRAGKPTAEGVLCPLEIFLERRASLSTTNPSGATGANLIATELHGEYYFDRLRAALKVQSLGATVLSGLVGNIDIPGLKDSVSTGWVAEDTALNGSVPGFRKVSMTPKHAGGITEISRNMLQQSSVDVENLIRSDFAYMLAALVDAAAINGSGSGSEPRGILNTSGIGSVAMGTNGAALTADATRDLIGKVDIADAPNTSRAFLTNNKVKVATSKIKDGQGNYMGFGPEGVFAGERTEFSSQVPSDLTKGTGTSLSALIYGNWADLLIGYWSAFDLLVNPYESTAYAKGNVSVRAMLTCDIAVRYAESFAAIKDVVA</sequence>
<proteinExistence type="predicted"/>
<dbReference type="NCBIfam" id="TIGR01554">
    <property type="entry name" value="major_cap_HK97"/>
    <property type="match status" value="1"/>
</dbReference>
<keyword evidence="4" id="KW-1185">Reference proteome</keyword>
<dbReference type="EMBL" id="CP117417">
    <property type="protein sequence ID" value="WCT77511.1"/>
    <property type="molecule type" value="Genomic_DNA"/>
</dbReference>
<evidence type="ECO:0000313" key="3">
    <source>
        <dbReference type="EMBL" id="WCT77511.1"/>
    </source>
</evidence>
<dbReference type="Proteomes" id="UP001218231">
    <property type="component" value="Chromosome"/>
</dbReference>
<name>A0ABY7TWW6_9SPHN</name>
<dbReference type="Pfam" id="PF05065">
    <property type="entry name" value="Phage_capsid"/>
    <property type="match status" value="1"/>
</dbReference>
<accession>A0ABY7TWW6</accession>
<reference evidence="3 4" key="1">
    <citation type="submission" date="2023-02" db="EMBL/GenBank/DDBJ databases">
        <title>Genome sequence of Novosphingobium humi KACC 19094.</title>
        <authorList>
            <person name="Kim S."/>
            <person name="Heo J."/>
            <person name="Kwon S.-W."/>
        </authorList>
    </citation>
    <scope>NUCLEOTIDE SEQUENCE [LARGE SCALE GENOMIC DNA]</scope>
    <source>
        <strain evidence="3 4">KACC 19094</strain>
    </source>
</reference>
<protein>
    <submittedName>
        <fullName evidence="3">Phage major capsid protein</fullName>
    </submittedName>
</protein>
<comment type="subcellular location">
    <subcellularLocation>
        <location evidence="1">Virion</location>
    </subcellularLocation>
</comment>
<gene>
    <name evidence="3" type="ORF">PQ457_00520</name>
</gene>
<dbReference type="SUPFAM" id="SSF56563">
    <property type="entry name" value="Major capsid protein gp5"/>
    <property type="match status" value="1"/>
</dbReference>
<organism evidence="3 4">
    <name type="scientific">Novosphingobium humi</name>
    <dbReference type="NCBI Taxonomy" id="2282397"/>
    <lineage>
        <taxon>Bacteria</taxon>
        <taxon>Pseudomonadati</taxon>
        <taxon>Pseudomonadota</taxon>
        <taxon>Alphaproteobacteria</taxon>
        <taxon>Sphingomonadales</taxon>
        <taxon>Sphingomonadaceae</taxon>
        <taxon>Novosphingobium</taxon>
    </lineage>
</organism>
<evidence type="ECO:0000256" key="1">
    <source>
        <dbReference type="ARBA" id="ARBA00004328"/>
    </source>
</evidence>
<dbReference type="RefSeq" id="WP_273617882.1">
    <property type="nucleotide sequence ID" value="NZ_CP117417.1"/>
</dbReference>
<evidence type="ECO:0000313" key="4">
    <source>
        <dbReference type="Proteomes" id="UP001218231"/>
    </source>
</evidence>
<evidence type="ECO:0000259" key="2">
    <source>
        <dbReference type="Pfam" id="PF05065"/>
    </source>
</evidence>
<feature type="domain" description="Phage capsid-like C-terminal" evidence="2">
    <location>
        <begin position="138"/>
        <end position="416"/>
    </location>
</feature>
<dbReference type="InterPro" id="IPR054612">
    <property type="entry name" value="Phage_capsid-like_C"/>
</dbReference>
<dbReference type="Gene3D" id="3.30.2400.10">
    <property type="entry name" value="Major capsid protein gp5"/>
    <property type="match status" value="1"/>
</dbReference>
<dbReference type="InterPro" id="IPR024455">
    <property type="entry name" value="Phage_capsid"/>
</dbReference>